<proteinExistence type="predicted"/>
<dbReference type="OrthoDB" id="5833027at2759"/>
<dbReference type="SMR" id="A0A2K5AU18"/>
<dbReference type="Bgee" id="WBGene00284848">
    <property type="expression patterns" value="Expressed in larva and 1 other cell type or tissue"/>
</dbReference>
<organism evidence="1 2">
    <name type="scientific">Caenorhabditis elegans</name>
    <dbReference type="NCBI Taxonomy" id="6239"/>
    <lineage>
        <taxon>Eukaryota</taxon>
        <taxon>Metazoa</taxon>
        <taxon>Ecdysozoa</taxon>
        <taxon>Nematoda</taxon>
        <taxon>Chromadorea</taxon>
        <taxon>Rhabditida</taxon>
        <taxon>Rhabditina</taxon>
        <taxon>Rhabditomorpha</taxon>
        <taxon>Rhabditoidea</taxon>
        <taxon>Rhabditidae</taxon>
        <taxon>Peloderinae</taxon>
        <taxon>Caenorhabditis</taxon>
    </lineage>
</organism>
<evidence type="ECO:0000313" key="1">
    <source>
        <dbReference type="EMBL" id="SPC48675.1"/>
    </source>
</evidence>
<sequence>MVYWKTVSDICLVTLTFAVLANYLIQRTEYFESYIDYKMSKCLTNDAKIEQLEKWDANNKYEAAPLRSQASWNLYWFMYRERTYQKFQHIFHCDYVPPHLRYKKIVLTEGGKYLTFS</sequence>
<accession>A0A2K5AU18</accession>
<evidence type="ECO:0000313" key="2">
    <source>
        <dbReference type="Proteomes" id="UP000001940"/>
    </source>
</evidence>
<dbReference type="Proteomes" id="UP000001940">
    <property type="component" value="Chromosome X"/>
</dbReference>
<name>A0A2K5AU18_CAEEL</name>
<gene>
    <name evidence="1" type="ORF">CELE_M02E1.4</name>
    <name evidence="1 3" type="ORF">M02E1.4</name>
</gene>
<evidence type="ECO:0000313" key="3">
    <source>
        <dbReference type="WormBase" id="M02E1.4"/>
    </source>
</evidence>
<dbReference type="AlphaFoldDB" id="A0A2K5AU18"/>
<dbReference type="EMBL" id="BX284606">
    <property type="protein sequence ID" value="SPC48675.1"/>
    <property type="molecule type" value="Genomic_DNA"/>
</dbReference>
<reference evidence="1 2" key="1">
    <citation type="journal article" date="1998" name="Science">
        <title>Genome sequence of the nematode C. elegans: a platform for investigating biology.</title>
        <authorList>
            <consortium name="The C. elegans sequencing consortium"/>
            <person name="Sulson J.E."/>
            <person name="Waterston R."/>
        </authorList>
    </citation>
    <scope>NUCLEOTIDE SEQUENCE [LARGE SCALE GENOMIC DNA]</scope>
    <source>
        <strain evidence="1 2">Bristol N2</strain>
    </source>
</reference>
<dbReference type="WormBase" id="M02E1.4">
    <property type="protein sequence ID" value="CE52605"/>
    <property type="gene ID" value="WBGene00284848"/>
</dbReference>
<keyword evidence="2" id="KW-1185">Reference proteome</keyword>
<dbReference type="InParanoid" id="A0A2K5AU18"/>
<dbReference type="FunCoup" id="A0A2K5AU18">
    <property type="interactions" value="226"/>
</dbReference>
<dbReference type="AGR" id="WB:WBGene00284848"/>
<protein>
    <submittedName>
        <fullName evidence="1">Uncharacterized protein</fullName>
    </submittedName>
</protein>